<dbReference type="GO" id="GO:0007165">
    <property type="term" value="P:signal transduction"/>
    <property type="evidence" value="ECO:0007669"/>
    <property type="project" value="InterPro"/>
</dbReference>
<gene>
    <name evidence="2" type="ORF">MPEBLZ_01652</name>
</gene>
<dbReference type="PROSITE" id="PS50104">
    <property type="entry name" value="TIR"/>
    <property type="match status" value="1"/>
</dbReference>
<dbReference type="EMBL" id="LKCM01000128">
    <property type="protein sequence ID" value="KPQ43778.1"/>
    <property type="molecule type" value="Genomic_DNA"/>
</dbReference>
<dbReference type="InterPro" id="IPR011335">
    <property type="entry name" value="Restrct_endonuc-II-like"/>
</dbReference>
<dbReference type="InterPro" id="IPR007560">
    <property type="entry name" value="Restrct_endonuc_IV_Mrr"/>
</dbReference>
<dbReference type="Gene3D" id="3.40.1350.10">
    <property type="match status" value="1"/>
</dbReference>
<evidence type="ECO:0000313" key="3">
    <source>
        <dbReference type="Proteomes" id="UP000050360"/>
    </source>
</evidence>
<dbReference type="Gene3D" id="3.40.50.10140">
    <property type="entry name" value="Toll/interleukin-1 receptor homology (TIR) domain"/>
    <property type="match status" value="1"/>
</dbReference>
<dbReference type="GO" id="GO:0003677">
    <property type="term" value="F:DNA binding"/>
    <property type="evidence" value="ECO:0007669"/>
    <property type="project" value="InterPro"/>
</dbReference>
<name>A0A0N8KR28_9EURY</name>
<protein>
    <submittedName>
        <fullName evidence="2">TIR domain protein</fullName>
    </submittedName>
</protein>
<evidence type="ECO:0000313" key="2">
    <source>
        <dbReference type="EMBL" id="KPQ43778.1"/>
    </source>
</evidence>
<evidence type="ECO:0000259" key="1">
    <source>
        <dbReference type="PROSITE" id="PS50104"/>
    </source>
</evidence>
<dbReference type="SUPFAM" id="SSF52200">
    <property type="entry name" value="Toll/Interleukin receptor TIR domain"/>
    <property type="match status" value="1"/>
</dbReference>
<dbReference type="InterPro" id="IPR011856">
    <property type="entry name" value="tRNA_endonuc-like_dom_sf"/>
</dbReference>
<dbReference type="Pfam" id="PF13676">
    <property type="entry name" value="TIR_2"/>
    <property type="match status" value="1"/>
</dbReference>
<dbReference type="GO" id="GO:0004519">
    <property type="term" value="F:endonuclease activity"/>
    <property type="evidence" value="ECO:0007669"/>
    <property type="project" value="InterPro"/>
</dbReference>
<feature type="domain" description="TIR" evidence="1">
    <location>
        <begin position="7"/>
        <end position="135"/>
    </location>
</feature>
<dbReference type="SMART" id="SM00255">
    <property type="entry name" value="TIR"/>
    <property type="match status" value="1"/>
</dbReference>
<comment type="caution">
    <text evidence="2">The sequence shown here is derived from an EMBL/GenBank/DDBJ whole genome shotgun (WGS) entry which is preliminary data.</text>
</comment>
<dbReference type="Proteomes" id="UP000050360">
    <property type="component" value="Unassembled WGS sequence"/>
</dbReference>
<organism evidence="2 3">
    <name type="scientific">Candidatus Methanoperedens nitratireducens</name>
    <dbReference type="NCBI Taxonomy" id="1392998"/>
    <lineage>
        <taxon>Archaea</taxon>
        <taxon>Methanobacteriati</taxon>
        <taxon>Methanobacteriota</taxon>
        <taxon>Stenosarchaea group</taxon>
        <taxon>Methanomicrobia</taxon>
        <taxon>Methanosarcinales</taxon>
        <taxon>ANME-2 cluster</taxon>
        <taxon>Candidatus Methanoperedentaceae</taxon>
        <taxon>Candidatus Methanoperedens</taxon>
    </lineage>
</organism>
<dbReference type="AlphaFoldDB" id="A0A0N8KR28"/>
<dbReference type="InterPro" id="IPR035897">
    <property type="entry name" value="Toll_tir_struct_dom_sf"/>
</dbReference>
<sequence>MTENKKRKPRIFLIYSFADRFVAQTIESRLHAGGVDFIRAQYEDVAAGDSIAVAVRQAIATSDYILVLLSPSSVESKWVQYELSAAYALELESRGIGILPVIIEDCQIPSLLAERRWIDLSSDFDANLDRLVQQIQAISDLDFSRLDGHLFTKLVADLLIELGFKIVQEADVSGGRIDITAEIERTDPFGNTRTEIWLVETKFYRKERADLSALHQLVSYVSKLPEYCKALLVTNGQLTSPARNWLVQIQSSQRSEIRVIEGPELKRLLLSHKKLIDNYFKEREQ</sequence>
<reference evidence="2 3" key="1">
    <citation type="submission" date="2015-09" db="EMBL/GenBank/DDBJ databases">
        <title>A metagenomics-based metabolic model of nitrate-dependent anaerobic oxidation of methane by Methanoperedens-like archaea.</title>
        <authorList>
            <person name="Arshad A."/>
            <person name="Speth D.R."/>
            <person name="De Graaf R.M."/>
            <person name="Op Den Camp H.J."/>
            <person name="Jetten M.S."/>
            <person name="Welte C.U."/>
        </authorList>
    </citation>
    <scope>NUCLEOTIDE SEQUENCE [LARGE SCALE GENOMIC DNA]</scope>
</reference>
<dbReference type="Pfam" id="PF04471">
    <property type="entry name" value="Mrr_cat"/>
    <property type="match status" value="1"/>
</dbReference>
<proteinExistence type="predicted"/>
<accession>A0A0N8KR28</accession>
<dbReference type="InterPro" id="IPR000157">
    <property type="entry name" value="TIR_dom"/>
</dbReference>
<dbReference type="SUPFAM" id="SSF52980">
    <property type="entry name" value="Restriction endonuclease-like"/>
    <property type="match status" value="1"/>
</dbReference>
<dbReference type="GO" id="GO:0009307">
    <property type="term" value="P:DNA restriction-modification system"/>
    <property type="evidence" value="ECO:0007669"/>
    <property type="project" value="InterPro"/>
</dbReference>